<feature type="transmembrane region" description="Helical" evidence="1">
    <location>
        <begin position="58"/>
        <end position="78"/>
    </location>
</feature>
<evidence type="ECO:0000313" key="3">
    <source>
        <dbReference type="Proteomes" id="UP000178023"/>
    </source>
</evidence>
<evidence type="ECO:0000256" key="1">
    <source>
        <dbReference type="SAM" id="Phobius"/>
    </source>
</evidence>
<dbReference type="EMBL" id="MGJL01000007">
    <property type="protein sequence ID" value="OGN08288.1"/>
    <property type="molecule type" value="Genomic_DNA"/>
</dbReference>
<organism evidence="2 3">
    <name type="scientific">Candidatus Yanofskybacteria bacterium RIFCSPHIGHO2_01_FULL_45_42</name>
    <dbReference type="NCBI Taxonomy" id="1802671"/>
    <lineage>
        <taxon>Bacteria</taxon>
        <taxon>Candidatus Yanofskyibacteriota</taxon>
    </lineage>
</organism>
<gene>
    <name evidence="2" type="ORF">A2750_00515</name>
</gene>
<keyword evidence="1" id="KW-1133">Transmembrane helix</keyword>
<name>A0A1F8F6P5_9BACT</name>
<dbReference type="Proteomes" id="UP000178023">
    <property type="component" value="Unassembled WGS sequence"/>
</dbReference>
<accession>A0A1F8F6P5</accession>
<proteinExistence type="predicted"/>
<reference evidence="2 3" key="1">
    <citation type="journal article" date="2016" name="Nat. Commun.">
        <title>Thousands of microbial genomes shed light on interconnected biogeochemical processes in an aquifer system.</title>
        <authorList>
            <person name="Anantharaman K."/>
            <person name="Brown C.T."/>
            <person name="Hug L.A."/>
            <person name="Sharon I."/>
            <person name="Castelle C.J."/>
            <person name="Probst A.J."/>
            <person name="Thomas B.C."/>
            <person name="Singh A."/>
            <person name="Wilkins M.J."/>
            <person name="Karaoz U."/>
            <person name="Brodie E.L."/>
            <person name="Williams K.H."/>
            <person name="Hubbard S.S."/>
            <person name="Banfield J.F."/>
        </authorList>
    </citation>
    <scope>NUCLEOTIDE SEQUENCE [LARGE SCALE GENOMIC DNA]</scope>
</reference>
<comment type="caution">
    <text evidence="2">The sequence shown here is derived from an EMBL/GenBank/DDBJ whole genome shotgun (WGS) entry which is preliminary data.</text>
</comment>
<dbReference type="AlphaFoldDB" id="A0A1F8F6P5"/>
<sequence length="83" mass="9741">MSPYLPRINWNLTVTVTPLLLWLVFGTICVIYAVMSWIMVYHWDTFGYNVKHKLRVKLIYFVVSVIMLSAMALLIWLYGATLK</sequence>
<feature type="transmembrane region" description="Helical" evidence="1">
    <location>
        <begin position="20"/>
        <end position="38"/>
    </location>
</feature>
<keyword evidence="1" id="KW-0812">Transmembrane</keyword>
<protein>
    <submittedName>
        <fullName evidence="2">Uncharacterized protein</fullName>
    </submittedName>
</protein>
<keyword evidence="1" id="KW-0472">Membrane</keyword>
<evidence type="ECO:0000313" key="2">
    <source>
        <dbReference type="EMBL" id="OGN08288.1"/>
    </source>
</evidence>